<name>A0A5C6BHI3_9BACT</name>
<feature type="domain" description="Tryptophan synthase beta chain-like PALP" evidence="4">
    <location>
        <begin position="20"/>
        <end position="327"/>
    </location>
</feature>
<dbReference type="GO" id="GO:0004795">
    <property type="term" value="F:threonine synthase activity"/>
    <property type="evidence" value="ECO:0007669"/>
    <property type="project" value="UniProtKB-EC"/>
</dbReference>
<dbReference type="InterPro" id="IPR001926">
    <property type="entry name" value="TrpB-like_PALP"/>
</dbReference>
<dbReference type="InterPro" id="IPR036052">
    <property type="entry name" value="TrpB-like_PALP_sf"/>
</dbReference>
<comment type="cofactor">
    <cofactor evidence="1">
        <name>pyridoxal 5'-phosphate</name>
        <dbReference type="ChEBI" id="CHEBI:597326"/>
    </cofactor>
</comment>
<evidence type="ECO:0000256" key="1">
    <source>
        <dbReference type="ARBA" id="ARBA00001933"/>
    </source>
</evidence>
<dbReference type="SUPFAM" id="SSF53686">
    <property type="entry name" value="Tryptophan synthase beta subunit-like PLP-dependent enzymes"/>
    <property type="match status" value="1"/>
</dbReference>
<dbReference type="GO" id="GO:0006567">
    <property type="term" value="P:L-threonine catabolic process"/>
    <property type="evidence" value="ECO:0007669"/>
    <property type="project" value="TreeGrafter"/>
</dbReference>
<evidence type="ECO:0000313" key="5">
    <source>
        <dbReference type="EMBL" id="TWU11172.1"/>
    </source>
</evidence>
<dbReference type="EMBL" id="SJPT01000017">
    <property type="protein sequence ID" value="TWU11172.1"/>
    <property type="molecule type" value="Genomic_DNA"/>
</dbReference>
<keyword evidence="3 5" id="KW-0456">Lyase</keyword>
<dbReference type="Pfam" id="PF00291">
    <property type="entry name" value="PALP"/>
    <property type="match status" value="1"/>
</dbReference>
<evidence type="ECO:0000313" key="6">
    <source>
        <dbReference type="Proteomes" id="UP000316304"/>
    </source>
</evidence>
<accession>A0A5C6BHI3</accession>
<evidence type="ECO:0000256" key="2">
    <source>
        <dbReference type="ARBA" id="ARBA00022898"/>
    </source>
</evidence>
<keyword evidence="6" id="KW-1185">Reference proteome</keyword>
<dbReference type="RefSeq" id="WP_146597493.1">
    <property type="nucleotide sequence ID" value="NZ_SJPT01000017.1"/>
</dbReference>
<reference evidence="5 6" key="1">
    <citation type="submission" date="2019-02" db="EMBL/GenBank/DDBJ databases">
        <title>Deep-cultivation of Planctomycetes and their phenomic and genomic characterization uncovers novel biology.</title>
        <authorList>
            <person name="Wiegand S."/>
            <person name="Jogler M."/>
            <person name="Boedeker C."/>
            <person name="Pinto D."/>
            <person name="Vollmers J."/>
            <person name="Rivas-Marin E."/>
            <person name="Kohn T."/>
            <person name="Peeters S.H."/>
            <person name="Heuer A."/>
            <person name="Rast P."/>
            <person name="Oberbeckmann S."/>
            <person name="Bunk B."/>
            <person name="Jeske O."/>
            <person name="Meyerdierks A."/>
            <person name="Storesund J.E."/>
            <person name="Kallscheuer N."/>
            <person name="Luecker S."/>
            <person name="Lage O.M."/>
            <person name="Pohl T."/>
            <person name="Merkel B.J."/>
            <person name="Hornburger P."/>
            <person name="Mueller R.-W."/>
            <person name="Bruemmer F."/>
            <person name="Labrenz M."/>
            <person name="Spormann A.M."/>
            <person name="Op Den Camp H."/>
            <person name="Overmann J."/>
            <person name="Amann R."/>
            <person name="Jetten M.S.M."/>
            <person name="Mascher T."/>
            <person name="Medema M.H."/>
            <person name="Devos D.P."/>
            <person name="Kaster A.-K."/>
            <person name="Ovreas L."/>
            <person name="Rohde M."/>
            <person name="Galperin M.Y."/>
            <person name="Jogler C."/>
        </authorList>
    </citation>
    <scope>NUCLEOTIDE SEQUENCE [LARGE SCALE GENOMIC DNA]</scope>
    <source>
        <strain evidence="5 6">Pla52o</strain>
    </source>
</reference>
<dbReference type="PANTHER" id="PTHR48078">
    <property type="entry name" value="THREONINE DEHYDRATASE, MITOCHONDRIAL-RELATED"/>
    <property type="match status" value="1"/>
</dbReference>
<dbReference type="EC" id="4.2.3.1" evidence="5"/>
<organism evidence="5 6">
    <name type="scientific">Novipirellula galeiformis</name>
    <dbReference type="NCBI Taxonomy" id="2528004"/>
    <lineage>
        <taxon>Bacteria</taxon>
        <taxon>Pseudomonadati</taxon>
        <taxon>Planctomycetota</taxon>
        <taxon>Planctomycetia</taxon>
        <taxon>Pirellulales</taxon>
        <taxon>Pirellulaceae</taxon>
        <taxon>Novipirellula</taxon>
    </lineage>
</organism>
<proteinExistence type="predicted"/>
<dbReference type="InterPro" id="IPR050147">
    <property type="entry name" value="Ser/Thr_Dehydratase"/>
</dbReference>
<comment type="caution">
    <text evidence="5">The sequence shown here is derived from an EMBL/GenBank/DDBJ whole genome shotgun (WGS) entry which is preliminary data.</text>
</comment>
<dbReference type="GO" id="GO:0006565">
    <property type="term" value="P:L-serine catabolic process"/>
    <property type="evidence" value="ECO:0007669"/>
    <property type="project" value="TreeGrafter"/>
</dbReference>
<dbReference type="GO" id="GO:0009097">
    <property type="term" value="P:isoleucine biosynthetic process"/>
    <property type="evidence" value="ECO:0007669"/>
    <property type="project" value="TreeGrafter"/>
</dbReference>
<dbReference type="OrthoDB" id="9778118at2"/>
<dbReference type="Proteomes" id="UP000316304">
    <property type="component" value="Unassembled WGS sequence"/>
</dbReference>
<evidence type="ECO:0000259" key="4">
    <source>
        <dbReference type="Pfam" id="PF00291"/>
    </source>
</evidence>
<sequence>MSVWNWSDRYSPIVDPGFQVTLGEGHTACVRSRRIGPALGIKNLYFKLESTNPSGSYKDRFAALAVSHMLQRNQSTCIATSSGNTGAALAAYCAAAGIRCQIAVVESAPLAKLQQMMAYGAEIQKVRGFGMDAAITNQVFDRLHQLAESPECELQISAYRLSPLGMQGVESIAFEIQAQLSSSDRSVDHVFCPAGGGGLTLATARGFLKTPARPAVHCVQPEGNDTIASRLRNRSDQATDVQCTTSISGLQVASVIDGHEVIAACRASGGTGYTVSDAETFEAQKRLAREEGVFCEPAGAVALAGALNAFRKGELAPEASVVCIVSGSGFKDGTSVERMNQHSGYQLVELEDLFQSQ</sequence>
<dbReference type="GO" id="GO:0004794">
    <property type="term" value="F:threonine deaminase activity"/>
    <property type="evidence" value="ECO:0007669"/>
    <property type="project" value="TreeGrafter"/>
</dbReference>
<protein>
    <submittedName>
        <fullName evidence="5">Threonine synthase</fullName>
        <ecNumber evidence="5">4.2.3.1</ecNumber>
    </submittedName>
</protein>
<dbReference type="AlphaFoldDB" id="A0A5C6BHI3"/>
<dbReference type="Gene3D" id="3.40.50.1100">
    <property type="match status" value="2"/>
</dbReference>
<keyword evidence="2" id="KW-0663">Pyridoxal phosphate</keyword>
<dbReference type="PANTHER" id="PTHR48078:SF6">
    <property type="entry name" value="L-THREONINE DEHYDRATASE CATABOLIC TDCB"/>
    <property type="match status" value="1"/>
</dbReference>
<evidence type="ECO:0000256" key="3">
    <source>
        <dbReference type="ARBA" id="ARBA00023239"/>
    </source>
</evidence>
<dbReference type="GO" id="GO:0003941">
    <property type="term" value="F:L-serine ammonia-lyase activity"/>
    <property type="evidence" value="ECO:0007669"/>
    <property type="project" value="TreeGrafter"/>
</dbReference>
<gene>
    <name evidence="5" type="primary">thrC_2</name>
    <name evidence="5" type="ORF">Pla52o_56100</name>
</gene>